<evidence type="ECO:0000313" key="2">
    <source>
        <dbReference type="Proteomes" id="UP000324222"/>
    </source>
</evidence>
<keyword evidence="2" id="KW-1185">Reference proteome</keyword>
<comment type="caution">
    <text evidence="1">The sequence shown here is derived from an EMBL/GenBank/DDBJ whole genome shotgun (WGS) entry which is preliminary data.</text>
</comment>
<name>A0A5B7FU02_PORTR</name>
<accession>A0A5B7FU02</accession>
<organism evidence="1 2">
    <name type="scientific">Portunus trituberculatus</name>
    <name type="common">Swimming crab</name>
    <name type="synonym">Neptunus trituberculatus</name>
    <dbReference type="NCBI Taxonomy" id="210409"/>
    <lineage>
        <taxon>Eukaryota</taxon>
        <taxon>Metazoa</taxon>
        <taxon>Ecdysozoa</taxon>
        <taxon>Arthropoda</taxon>
        <taxon>Crustacea</taxon>
        <taxon>Multicrustacea</taxon>
        <taxon>Malacostraca</taxon>
        <taxon>Eumalacostraca</taxon>
        <taxon>Eucarida</taxon>
        <taxon>Decapoda</taxon>
        <taxon>Pleocyemata</taxon>
        <taxon>Brachyura</taxon>
        <taxon>Eubrachyura</taxon>
        <taxon>Portunoidea</taxon>
        <taxon>Portunidae</taxon>
        <taxon>Portuninae</taxon>
        <taxon>Portunus</taxon>
    </lineage>
</organism>
<proteinExistence type="predicted"/>
<sequence length="114" mass="12394">MHQSMHQSTNPAVTPNLQARQSSVDVQSGYNHHIPAINHTTNRVPGATVHTIIKTTATIIIQTLTHHLSLSASLLCSLSALLTNTTVPPATSKSSCCYHYQVIVSGGEEKQRRR</sequence>
<protein>
    <submittedName>
        <fullName evidence="1">Uncharacterized protein</fullName>
    </submittedName>
</protein>
<reference evidence="1 2" key="1">
    <citation type="submission" date="2019-05" db="EMBL/GenBank/DDBJ databases">
        <title>Another draft genome of Portunus trituberculatus and its Hox gene families provides insights of decapod evolution.</title>
        <authorList>
            <person name="Jeong J.-H."/>
            <person name="Song I."/>
            <person name="Kim S."/>
            <person name="Choi T."/>
            <person name="Kim D."/>
            <person name="Ryu S."/>
            <person name="Kim W."/>
        </authorList>
    </citation>
    <scope>NUCLEOTIDE SEQUENCE [LARGE SCALE GENOMIC DNA]</scope>
    <source>
        <tissue evidence="1">Muscle</tissue>
    </source>
</reference>
<evidence type="ECO:0000313" key="1">
    <source>
        <dbReference type="EMBL" id="MPC49026.1"/>
    </source>
</evidence>
<dbReference type="AlphaFoldDB" id="A0A5B7FU02"/>
<gene>
    <name evidence="1" type="ORF">E2C01_042814</name>
</gene>
<dbReference type="EMBL" id="VSRR010008619">
    <property type="protein sequence ID" value="MPC49026.1"/>
    <property type="molecule type" value="Genomic_DNA"/>
</dbReference>
<dbReference type="Proteomes" id="UP000324222">
    <property type="component" value="Unassembled WGS sequence"/>
</dbReference>